<accession>A0A239HC58</accession>
<dbReference type="InterPro" id="IPR003673">
    <property type="entry name" value="CoA-Trfase_fam_III"/>
</dbReference>
<dbReference type="RefSeq" id="WP_089215631.1">
    <property type="nucleotide sequence ID" value="NZ_FZPA01000005.1"/>
</dbReference>
<dbReference type="Gene3D" id="3.30.1540.10">
    <property type="entry name" value="formyl-coa transferase, domain 3"/>
    <property type="match status" value="1"/>
</dbReference>
<dbReference type="PANTHER" id="PTHR48228">
    <property type="entry name" value="SUCCINYL-COA--D-CITRAMALATE COA-TRANSFERASE"/>
    <property type="match status" value="1"/>
</dbReference>
<sequence length="404" mass="42499">MLENVRVLELSEPATMLAGQILGDLGADVVTLEPPSGAAGRRLAPFIGGKPGLENSLTWHALNRNKRGITLNLSTPDGVSLLEQLLPAFDILIEGPAGLPDADAIAVPERLVRCRVTPFSPSGPKAHYKSTELILTAAGGAPALAGDVDRSPLFFPVPQAMMEAGADAAVAAIGGLLARDRDGAGQAIEIGAHTAATLASLGRIVAARSGGPLARRSAPTTIGRLPPVPGLFECSDGWAAVTLLFLPAFMGLTRGVVAWLVDEGSLPPDHMEIDFLALTSRLARDEADPAPLHDLIGALTRTCAQKTKSEIAEASQRHRFMAAPIMTMADIAAFPHFRERGLFAVQDIGGERVEVPARFVQFSDYEIGVRRHAPALSEHSCELLAAHAGLGETELQALFSQGII</sequence>
<proteinExistence type="predicted"/>
<evidence type="ECO:0000313" key="3">
    <source>
        <dbReference type="Proteomes" id="UP000198339"/>
    </source>
</evidence>
<reference evidence="2 3" key="1">
    <citation type="submission" date="2017-06" db="EMBL/GenBank/DDBJ databases">
        <authorList>
            <person name="Kim H.J."/>
            <person name="Triplett B.A."/>
        </authorList>
    </citation>
    <scope>NUCLEOTIDE SEQUENCE [LARGE SCALE GENOMIC DNA]</scope>
    <source>
        <strain evidence="2 3">DS15</strain>
    </source>
</reference>
<dbReference type="InterPro" id="IPR044855">
    <property type="entry name" value="CoA-Trfase_III_dom3_sf"/>
</dbReference>
<evidence type="ECO:0000313" key="2">
    <source>
        <dbReference type="EMBL" id="SNS78940.1"/>
    </source>
</evidence>
<dbReference type="AlphaFoldDB" id="A0A239HC58"/>
<dbReference type="Pfam" id="PF02515">
    <property type="entry name" value="CoA_transf_3"/>
    <property type="match status" value="1"/>
</dbReference>
<keyword evidence="3" id="KW-1185">Reference proteome</keyword>
<evidence type="ECO:0000256" key="1">
    <source>
        <dbReference type="ARBA" id="ARBA00022679"/>
    </source>
</evidence>
<protein>
    <submittedName>
        <fullName evidence="2">Crotonobetainyl-CoA:carnitine CoA-transferase CaiB</fullName>
    </submittedName>
</protein>
<dbReference type="PANTHER" id="PTHR48228:SF6">
    <property type="entry name" value="L-CARNITINE COA-TRANSFERASE"/>
    <property type="match status" value="1"/>
</dbReference>
<name>A0A239HC58_9SPHN</name>
<dbReference type="Proteomes" id="UP000198339">
    <property type="component" value="Unassembled WGS sequence"/>
</dbReference>
<dbReference type="SUPFAM" id="SSF89796">
    <property type="entry name" value="CoA-transferase family III (CaiB/BaiF)"/>
    <property type="match status" value="1"/>
</dbReference>
<dbReference type="InterPro" id="IPR023606">
    <property type="entry name" value="CoA-Trfase_III_dom_1_sf"/>
</dbReference>
<dbReference type="InterPro" id="IPR050509">
    <property type="entry name" value="CoA-transferase_III"/>
</dbReference>
<keyword evidence="1 2" id="KW-0808">Transferase</keyword>
<dbReference type="GO" id="GO:0016740">
    <property type="term" value="F:transferase activity"/>
    <property type="evidence" value="ECO:0007669"/>
    <property type="project" value="UniProtKB-KW"/>
</dbReference>
<organism evidence="2 3">
    <name type="scientific">Sphingopyxis indica</name>
    <dbReference type="NCBI Taxonomy" id="436663"/>
    <lineage>
        <taxon>Bacteria</taxon>
        <taxon>Pseudomonadati</taxon>
        <taxon>Pseudomonadota</taxon>
        <taxon>Alphaproteobacteria</taxon>
        <taxon>Sphingomonadales</taxon>
        <taxon>Sphingomonadaceae</taxon>
        <taxon>Sphingopyxis</taxon>
    </lineage>
</organism>
<gene>
    <name evidence="2" type="ORF">SAMN06295955_10585</name>
</gene>
<dbReference type="Gene3D" id="3.40.50.10540">
    <property type="entry name" value="Crotonobetainyl-coa:carnitine coa-transferase, domain 1"/>
    <property type="match status" value="1"/>
</dbReference>
<dbReference type="OrthoDB" id="5720311at2"/>
<dbReference type="EMBL" id="FZPA01000005">
    <property type="protein sequence ID" value="SNS78940.1"/>
    <property type="molecule type" value="Genomic_DNA"/>
</dbReference>